<dbReference type="Pfam" id="PF06042">
    <property type="entry name" value="NTP_transf_6"/>
    <property type="match status" value="1"/>
</dbReference>
<dbReference type="InterPro" id="IPR009267">
    <property type="entry name" value="NTP_transf_6"/>
</dbReference>
<evidence type="ECO:0000313" key="2">
    <source>
        <dbReference type="Proteomes" id="UP000530571"/>
    </source>
</evidence>
<evidence type="ECO:0008006" key="3">
    <source>
        <dbReference type="Google" id="ProtNLM"/>
    </source>
</evidence>
<name>A0A7W6KK64_9HYPH</name>
<proteinExistence type="predicted"/>
<evidence type="ECO:0000313" key="1">
    <source>
        <dbReference type="EMBL" id="MBB4122796.1"/>
    </source>
</evidence>
<dbReference type="Proteomes" id="UP000530571">
    <property type="component" value="Unassembled WGS sequence"/>
</dbReference>
<sequence length="191" mass="21292">MDDQCARLAAALSESPVLSPILENFDRIDLPDCWLVAGALAQTVWNRRFGYDPGHGIADIDIVYFDAGDLSERGEAREAARVRAMFEGVPAWIDVKNQARVHLWYADRFGYGIEPYDSVSDAITTFPATATSIGVRPVAGRWQCDAPFGLSDLMNATVRPNKTQASREVYENKAERWLALWPELEVIGWDG</sequence>
<keyword evidence="2" id="KW-1185">Reference proteome</keyword>
<gene>
    <name evidence="1" type="ORF">GGR30_002731</name>
</gene>
<comment type="caution">
    <text evidence="1">The sequence shown here is derived from an EMBL/GenBank/DDBJ whole genome shotgun (WGS) entry which is preliminary data.</text>
</comment>
<dbReference type="PANTHER" id="PTHR39166">
    <property type="entry name" value="BLL1166 PROTEIN"/>
    <property type="match status" value="1"/>
</dbReference>
<dbReference type="RefSeq" id="WP_183487149.1">
    <property type="nucleotide sequence ID" value="NZ_JACIDZ010000009.1"/>
</dbReference>
<dbReference type="EMBL" id="JACIDZ010000009">
    <property type="protein sequence ID" value="MBB4122796.1"/>
    <property type="molecule type" value="Genomic_DNA"/>
</dbReference>
<dbReference type="PANTHER" id="PTHR39166:SF1">
    <property type="entry name" value="BLL1166 PROTEIN"/>
    <property type="match status" value="1"/>
</dbReference>
<accession>A0A7W6KK64</accession>
<dbReference type="AlphaFoldDB" id="A0A7W6KK64"/>
<organism evidence="1 2">
    <name type="scientific">Martelella radicis</name>
    <dbReference type="NCBI Taxonomy" id="1397476"/>
    <lineage>
        <taxon>Bacteria</taxon>
        <taxon>Pseudomonadati</taxon>
        <taxon>Pseudomonadota</taxon>
        <taxon>Alphaproteobacteria</taxon>
        <taxon>Hyphomicrobiales</taxon>
        <taxon>Aurantimonadaceae</taxon>
        <taxon>Martelella</taxon>
    </lineage>
</organism>
<protein>
    <recommendedName>
        <fullName evidence="3">Nucleotidyltransferase family protein</fullName>
    </recommendedName>
</protein>
<reference evidence="1 2" key="1">
    <citation type="submission" date="2020-08" db="EMBL/GenBank/DDBJ databases">
        <title>Genomic Encyclopedia of Type Strains, Phase IV (KMG-IV): sequencing the most valuable type-strain genomes for metagenomic binning, comparative biology and taxonomic classification.</title>
        <authorList>
            <person name="Goeker M."/>
        </authorList>
    </citation>
    <scope>NUCLEOTIDE SEQUENCE [LARGE SCALE GENOMIC DNA]</scope>
    <source>
        <strain evidence="1 2">DSM 28101</strain>
    </source>
</reference>